<proteinExistence type="predicted"/>
<keyword evidence="2" id="KW-1185">Reference proteome</keyword>
<protein>
    <submittedName>
        <fullName evidence="1">Uncharacterized protein</fullName>
    </submittedName>
</protein>
<evidence type="ECO:0000313" key="1">
    <source>
        <dbReference type="EMBL" id="KIJ35644.1"/>
    </source>
</evidence>
<accession>A0A0C9UL72</accession>
<feature type="non-terminal residue" evidence="1">
    <location>
        <position position="1"/>
    </location>
</feature>
<name>A0A0C9UL72_SPHS4</name>
<dbReference type="EMBL" id="KN837186">
    <property type="protein sequence ID" value="KIJ35644.1"/>
    <property type="molecule type" value="Genomic_DNA"/>
</dbReference>
<dbReference type="HOGENOM" id="CLU_2711803_0_0_1"/>
<dbReference type="Proteomes" id="UP000054279">
    <property type="component" value="Unassembled WGS sequence"/>
</dbReference>
<gene>
    <name evidence="1" type="ORF">M422DRAFT_180452</name>
</gene>
<organism evidence="1 2">
    <name type="scientific">Sphaerobolus stellatus (strain SS14)</name>
    <dbReference type="NCBI Taxonomy" id="990650"/>
    <lineage>
        <taxon>Eukaryota</taxon>
        <taxon>Fungi</taxon>
        <taxon>Dikarya</taxon>
        <taxon>Basidiomycota</taxon>
        <taxon>Agaricomycotina</taxon>
        <taxon>Agaricomycetes</taxon>
        <taxon>Phallomycetidae</taxon>
        <taxon>Geastrales</taxon>
        <taxon>Sphaerobolaceae</taxon>
        <taxon>Sphaerobolus</taxon>
    </lineage>
</organism>
<evidence type="ECO:0000313" key="2">
    <source>
        <dbReference type="Proteomes" id="UP000054279"/>
    </source>
</evidence>
<sequence>GLTMLHDGVTSGDITRIVARATRIPVQSLLRGEGEKLTQLFITGSRPQRMHHRSQSCFQCRRHLARIPYASSS</sequence>
<reference evidence="1 2" key="1">
    <citation type="submission" date="2014-06" db="EMBL/GenBank/DDBJ databases">
        <title>Evolutionary Origins and Diversification of the Mycorrhizal Mutualists.</title>
        <authorList>
            <consortium name="DOE Joint Genome Institute"/>
            <consortium name="Mycorrhizal Genomics Consortium"/>
            <person name="Kohler A."/>
            <person name="Kuo A."/>
            <person name="Nagy L.G."/>
            <person name="Floudas D."/>
            <person name="Copeland A."/>
            <person name="Barry K.W."/>
            <person name="Cichocki N."/>
            <person name="Veneault-Fourrey C."/>
            <person name="LaButti K."/>
            <person name="Lindquist E.A."/>
            <person name="Lipzen A."/>
            <person name="Lundell T."/>
            <person name="Morin E."/>
            <person name="Murat C."/>
            <person name="Riley R."/>
            <person name="Ohm R."/>
            <person name="Sun H."/>
            <person name="Tunlid A."/>
            <person name="Henrissat B."/>
            <person name="Grigoriev I.V."/>
            <person name="Hibbett D.S."/>
            <person name="Martin F."/>
        </authorList>
    </citation>
    <scope>NUCLEOTIDE SEQUENCE [LARGE SCALE GENOMIC DNA]</scope>
    <source>
        <strain evidence="1 2">SS14</strain>
    </source>
</reference>
<dbReference type="AlphaFoldDB" id="A0A0C9UL72"/>